<dbReference type="PROSITE" id="PS51318">
    <property type="entry name" value="TAT"/>
    <property type="match status" value="1"/>
</dbReference>
<reference evidence="2 3" key="1">
    <citation type="submission" date="2016-10" db="EMBL/GenBank/DDBJ databases">
        <authorList>
            <person name="de Groot N.N."/>
        </authorList>
    </citation>
    <scope>NUCLEOTIDE SEQUENCE [LARGE SCALE GENOMIC DNA]</scope>
    <source>
        <strain evidence="2 3">DSM 22187</strain>
    </source>
</reference>
<feature type="compositionally biased region" description="Polar residues" evidence="1">
    <location>
        <begin position="1"/>
        <end position="20"/>
    </location>
</feature>
<dbReference type="InterPro" id="IPR006311">
    <property type="entry name" value="TAT_signal"/>
</dbReference>
<evidence type="ECO:0000256" key="1">
    <source>
        <dbReference type="SAM" id="MobiDB-lite"/>
    </source>
</evidence>
<dbReference type="Proteomes" id="UP000198888">
    <property type="component" value="Unassembled WGS sequence"/>
</dbReference>
<feature type="region of interest" description="Disordered" evidence="1">
    <location>
        <begin position="47"/>
        <end position="66"/>
    </location>
</feature>
<dbReference type="KEGG" id="hae:halTADL_0488"/>
<gene>
    <name evidence="2" type="ORF">SAMN05444271_1343</name>
</gene>
<proteinExistence type="predicted"/>
<keyword evidence="3" id="KW-1185">Reference proteome</keyword>
<feature type="region of interest" description="Disordered" evidence="1">
    <location>
        <begin position="1"/>
        <end position="24"/>
    </location>
</feature>
<organism evidence="2 3">
    <name type="scientific">Halohasta litchfieldiae</name>
    <dbReference type="NCBI Taxonomy" id="1073996"/>
    <lineage>
        <taxon>Archaea</taxon>
        <taxon>Methanobacteriati</taxon>
        <taxon>Methanobacteriota</taxon>
        <taxon>Stenosarchaea group</taxon>
        <taxon>Halobacteria</taxon>
        <taxon>Halobacteriales</taxon>
        <taxon>Haloferacaceae</taxon>
        <taxon>Halohasta</taxon>
    </lineage>
</organism>
<evidence type="ECO:0000313" key="2">
    <source>
        <dbReference type="EMBL" id="SEJ23788.1"/>
    </source>
</evidence>
<dbReference type="EMBL" id="FNYR01000034">
    <property type="protein sequence ID" value="SEJ23788.1"/>
    <property type="molecule type" value="Genomic_DNA"/>
</dbReference>
<accession>A0A1H6X414</accession>
<accession>A0A2H4PYX9</accession>
<name>A0A1H6X414_9EURY</name>
<dbReference type="AlphaFoldDB" id="A0A1H6X414"/>
<sequence>MRDNSTNNEQAPTNGQSKTSLSRRRFVATSAVTASALIGGLAGTAGATKETGRFNDSPGRGGESIVPETDYREQAFHITGRTGDTATEIDGAVFNCNEGNGESIFFVGWYFEYVDEDQQRLLFTRSNNIDTERTYNWSTNGAKECGDSGVVLSVGGERVDFVQTAYKATGPQ</sequence>
<evidence type="ECO:0000313" key="3">
    <source>
        <dbReference type="Proteomes" id="UP000198888"/>
    </source>
</evidence>
<protein>
    <submittedName>
        <fullName evidence="2">Uncharacterized protein</fullName>
    </submittedName>
</protein>